<dbReference type="EMBL" id="KV784375">
    <property type="protein sequence ID" value="OEU09550.1"/>
    <property type="molecule type" value="Genomic_DNA"/>
</dbReference>
<keyword evidence="2" id="KW-1133">Transmembrane helix</keyword>
<dbReference type="Proteomes" id="UP000095751">
    <property type="component" value="Unassembled WGS sequence"/>
</dbReference>
<keyword evidence="4" id="KW-1185">Reference proteome</keyword>
<dbReference type="OrthoDB" id="41993at2759"/>
<feature type="transmembrane region" description="Helical" evidence="2">
    <location>
        <begin position="20"/>
        <end position="42"/>
    </location>
</feature>
<dbReference type="KEGG" id="fcy:FRACYDRAFT_194977"/>
<evidence type="ECO:0000256" key="1">
    <source>
        <dbReference type="SAM" id="MobiDB-lite"/>
    </source>
</evidence>
<keyword evidence="2" id="KW-0472">Membrane</keyword>
<dbReference type="AlphaFoldDB" id="A0A1E7EU41"/>
<name>A0A1E7EU41_9STRA</name>
<evidence type="ECO:0000313" key="4">
    <source>
        <dbReference type="Proteomes" id="UP000095751"/>
    </source>
</evidence>
<evidence type="ECO:0000313" key="3">
    <source>
        <dbReference type="EMBL" id="OEU09550.1"/>
    </source>
</evidence>
<organism evidence="3 4">
    <name type="scientific">Fragilariopsis cylindrus CCMP1102</name>
    <dbReference type="NCBI Taxonomy" id="635003"/>
    <lineage>
        <taxon>Eukaryota</taxon>
        <taxon>Sar</taxon>
        <taxon>Stramenopiles</taxon>
        <taxon>Ochrophyta</taxon>
        <taxon>Bacillariophyta</taxon>
        <taxon>Bacillariophyceae</taxon>
        <taxon>Bacillariophycidae</taxon>
        <taxon>Bacillariales</taxon>
        <taxon>Bacillariaceae</taxon>
        <taxon>Fragilariopsis</taxon>
    </lineage>
</organism>
<feature type="compositionally biased region" description="Acidic residues" evidence="1">
    <location>
        <begin position="143"/>
        <end position="156"/>
    </location>
</feature>
<gene>
    <name evidence="3" type="ORF">FRACYDRAFT_194977</name>
</gene>
<feature type="region of interest" description="Disordered" evidence="1">
    <location>
        <begin position="131"/>
        <end position="156"/>
    </location>
</feature>
<keyword evidence="2" id="KW-0812">Transmembrane</keyword>
<protein>
    <submittedName>
        <fullName evidence="3">Uncharacterized protein</fullName>
    </submittedName>
</protein>
<sequence length="156" mass="17434">MKIILKKFFSPNSKPTAETFPELVDCIIWMRFVLAVFFGIWVGHEKQNRGGPNILLGLNFIAFLPILYAKTFLGADQDSYGTKLMFPGIMQGMALSMLIWFYFYTAAHPEDEAAFVSAFSKILVLTNTDSASDEGGISSQQSVEDEPQIIAEDSEF</sequence>
<reference evidence="3 4" key="1">
    <citation type="submission" date="2016-09" db="EMBL/GenBank/DDBJ databases">
        <title>Extensive genetic diversity and differential bi-allelic expression allows diatom success in the polar Southern Ocean.</title>
        <authorList>
            <consortium name="DOE Joint Genome Institute"/>
            <person name="Mock T."/>
            <person name="Otillar R.P."/>
            <person name="Strauss J."/>
            <person name="Dupont C."/>
            <person name="Frickenhaus S."/>
            <person name="Maumus F."/>
            <person name="Mcmullan M."/>
            <person name="Sanges R."/>
            <person name="Schmutz J."/>
            <person name="Toseland A."/>
            <person name="Valas R."/>
            <person name="Veluchamy A."/>
            <person name="Ward B.J."/>
            <person name="Allen A."/>
            <person name="Barry K."/>
            <person name="Falciatore A."/>
            <person name="Ferrante M."/>
            <person name="Fortunato A.E."/>
            <person name="Gloeckner G."/>
            <person name="Gruber A."/>
            <person name="Hipkin R."/>
            <person name="Janech M."/>
            <person name="Kroth P."/>
            <person name="Leese F."/>
            <person name="Lindquist E."/>
            <person name="Lyon B.R."/>
            <person name="Martin J."/>
            <person name="Mayer C."/>
            <person name="Parker M."/>
            <person name="Quesneville H."/>
            <person name="Raymond J."/>
            <person name="Uhlig C."/>
            <person name="Valentin K.U."/>
            <person name="Worden A.Z."/>
            <person name="Armbrust E.V."/>
            <person name="Bowler C."/>
            <person name="Green B."/>
            <person name="Moulton V."/>
            <person name="Van Oosterhout C."/>
            <person name="Grigoriev I."/>
        </authorList>
    </citation>
    <scope>NUCLEOTIDE SEQUENCE [LARGE SCALE GENOMIC DNA]</scope>
    <source>
        <strain evidence="3 4">CCMP1102</strain>
    </source>
</reference>
<dbReference type="InParanoid" id="A0A1E7EU41"/>
<evidence type="ECO:0000256" key="2">
    <source>
        <dbReference type="SAM" id="Phobius"/>
    </source>
</evidence>
<accession>A0A1E7EU41</accession>
<feature type="transmembrane region" description="Helical" evidence="2">
    <location>
        <begin position="54"/>
        <end position="72"/>
    </location>
</feature>
<proteinExistence type="predicted"/>
<feature type="transmembrane region" description="Helical" evidence="2">
    <location>
        <begin position="84"/>
        <end position="103"/>
    </location>
</feature>